<dbReference type="EMBL" id="BAAAHP010000231">
    <property type="protein sequence ID" value="GAA0901449.1"/>
    <property type="molecule type" value="Genomic_DNA"/>
</dbReference>
<protein>
    <recommendedName>
        <fullName evidence="3">Endonuclease/exonuclease/phosphatase domain-containing protein</fullName>
    </recommendedName>
</protein>
<dbReference type="Proteomes" id="UP001499967">
    <property type="component" value="Unassembled WGS sequence"/>
</dbReference>
<evidence type="ECO:0000313" key="2">
    <source>
        <dbReference type="Proteomes" id="UP001499967"/>
    </source>
</evidence>
<name>A0ABN1NBW8_9PSEU</name>
<evidence type="ECO:0000313" key="1">
    <source>
        <dbReference type="EMBL" id="GAA0901449.1"/>
    </source>
</evidence>
<keyword evidence="2" id="KW-1185">Reference proteome</keyword>
<accession>A0ABN1NBW8</accession>
<proteinExistence type="predicted"/>
<sequence length="97" mass="10600">MRIRQYLDARLDADPDAAIVVLGDFNDGPGRDLFEQQYLAHNVTDLLVGSVYRPEALFGHALADVPVDLRDSAVFDDFVTAEPQNGSCSTTASCRRG</sequence>
<gene>
    <name evidence="1" type="ORF">GCM10009559_68080</name>
</gene>
<comment type="caution">
    <text evidence="1">The sequence shown here is derived from an EMBL/GenBank/DDBJ whole genome shotgun (WGS) entry which is preliminary data.</text>
</comment>
<reference evidence="1 2" key="1">
    <citation type="journal article" date="2019" name="Int. J. Syst. Evol. Microbiol.">
        <title>The Global Catalogue of Microorganisms (GCM) 10K type strain sequencing project: providing services to taxonomists for standard genome sequencing and annotation.</title>
        <authorList>
            <consortium name="The Broad Institute Genomics Platform"/>
            <consortium name="The Broad Institute Genome Sequencing Center for Infectious Disease"/>
            <person name="Wu L."/>
            <person name="Ma J."/>
        </authorList>
    </citation>
    <scope>NUCLEOTIDE SEQUENCE [LARGE SCALE GENOMIC DNA]</scope>
    <source>
        <strain evidence="1 2">JCM 11117</strain>
    </source>
</reference>
<evidence type="ECO:0008006" key="3">
    <source>
        <dbReference type="Google" id="ProtNLM"/>
    </source>
</evidence>
<organism evidence="1 2">
    <name type="scientific">Pseudonocardia zijingensis</name>
    <dbReference type="NCBI Taxonomy" id="153376"/>
    <lineage>
        <taxon>Bacteria</taxon>
        <taxon>Bacillati</taxon>
        <taxon>Actinomycetota</taxon>
        <taxon>Actinomycetes</taxon>
        <taxon>Pseudonocardiales</taxon>
        <taxon>Pseudonocardiaceae</taxon>
        <taxon>Pseudonocardia</taxon>
    </lineage>
</organism>
<dbReference type="RefSeq" id="WP_343945855.1">
    <property type="nucleotide sequence ID" value="NZ_BAAAHP010000231.1"/>
</dbReference>